<reference evidence="2 3" key="1">
    <citation type="submission" date="2024-12" db="EMBL/GenBank/DDBJ databases">
        <title>The unique morphological basis and parallel evolutionary history of personate flowers in Penstemon.</title>
        <authorList>
            <person name="Depatie T.H."/>
            <person name="Wessinger C.A."/>
        </authorList>
    </citation>
    <scope>NUCLEOTIDE SEQUENCE [LARGE SCALE GENOMIC DNA]</scope>
    <source>
        <strain evidence="2">WTNN_2</strain>
        <tissue evidence="2">Leaf</tissue>
    </source>
</reference>
<feature type="region of interest" description="Disordered" evidence="1">
    <location>
        <begin position="1"/>
        <end position="49"/>
    </location>
</feature>
<organism evidence="2 3">
    <name type="scientific">Penstemon smallii</name>
    <dbReference type="NCBI Taxonomy" id="265156"/>
    <lineage>
        <taxon>Eukaryota</taxon>
        <taxon>Viridiplantae</taxon>
        <taxon>Streptophyta</taxon>
        <taxon>Embryophyta</taxon>
        <taxon>Tracheophyta</taxon>
        <taxon>Spermatophyta</taxon>
        <taxon>Magnoliopsida</taxon>
        <taxon>eudicotyledons</taxon>
        <taxon>Gunneridae</taxon>
        <taxon>Pentapetalae</taxon>
        <taxon>asterids</taxon>
        <taxon>lamiids</taxon>
        <taxon>Lamiales</taxon>
        <taxon>Plantaginaceae</taxon>
        <taxon>Cheloneae</taxon>
        <taxon>Penstemon</taxon>
    </lineage>
</organism>
<dbReference type="AlphaFoldDB" id="A0ABD3SIL0"/>
<proteinExistence type="predicted"/>
<evidence type="ECO:0000256" key="1">
    <source>
        <dbReference type="SAM" id="MobiDB-lite"/>
    </source>
</evidence>
<keyword evidence="3" id="KW-1185">Reference proteome</keyword>
<dbReference type="EMBL" id="JBJXBP010000006">
    <property type="protein sequence ID" value="KAL3824404.1"/>
    <property type="molecule type" value="Genomic_DNA"/>
</dbReference>
<evidence type="ECO:0000313" key="2">
    <source>
        <dbReference type="EMBL" id="KAL3824404.1"/>
    </source>
</evidence>
<protein>
    <submittedName>
        <fullName evidence="2">Uncharacterized protein</fullName>
    </submittedName>
</protein>
<feature type="region of interest" description="Disordered" evidence="1">
    <location>
        <begin position="280"/>
        <end position="316"/>
    </location>
</feature>
<gene>
    <name evidence="2" type="ORF">ACJIZ3_020433</name>
</gene>
<feature type="compositionally biased region" description="Basic and acidic residues" evidence="1">
    <location>
        <begin position="39"/>
        <end position="49"/>
    </location>
</feature>
<accession>A0ABD3SIL0</accession>
<dbReference type="PANTHER" id="PTHR37238">
    <property type="entry name" value="OS05G0532500 PROTEIN"/>
    <property type="match status" value="1"/>
</dbReference>
<sequence length="480" mass="53097">MQKNNDATKSKMRSKSTRKPFRDLSNAPTAIKPARIYKKTSEKQDGGDSLDRLHLVHSDLSSLLRQIDELVVQAQQLTSKKGRREIEQFADVLSEMQTSLKPWVPRLRKAVSSEAVGIGNKLEQPVSRAVACAPEQDTDALIESPEPTKWESLISPSPLVSWRAESNTEGGRQLFLLTPMHRTKTIPSQCQPSSIPPNEKMASDGFTLPTVGNLNNGLPKGVSAKPTADNVLNIDVSKTTRASPPKFSRMNCSMFSMTPLKMSPLKSCILLEPVSEISKKRNPGVHRSTPFPARVESSSELEDSEPSSSGQNSDDLTLRYPELFGIKLAHTLQNKTKVVKEELPDWNISPPKTCAIMEPSDEELSTNLYDKSSSPETTLVHNQQAKLSFMKESDNGIISKTYHQQDCSSVLLGIAESTPMMKEPASSFRTGKHPGENTLKKELWTRFEAATTHGICFNDTGFPKTAQNGFLGRLDEAYDE</sequence>
<comment type="caution">
    <text evidence="2">The sequence shown here is derived from an EMBL/GenBank/DDBJ whole genome shotgun (WGS) entry which is preliminary data.</text>
</comment>
<dbReference type="PANTHER" id="PTHR37238:SF1">
    <property type="entry name" value="OS05G0532500 PROTEIN"/>
    <property type="match status" value="1"/>
</dbReference>
<feature type="compositionally biased region" description="Basic residues" evidence="1">
    <location>
        <begin position="10"/>
        <end position="19"/>
    </location>
</feature>
<evidence type="ECO:0000313" key="3">
    <source>
        <dbReference type="Proteomes" id="UP001634393"/>
    </source>
</evidence>
<name>A0ABD3SIL0_9LAMI</name>
<dbReference type="Proteomes" id="UP001634393">
    <property type="component" value="Unassembled WGS sequence"/>
</dbReference>